<dbReference type="Proteomes" id="UP001233314">
    <property type="component" value="Unassembled WGS sequence"/>
</dbReference>
<evidence type="ECO:0000313" key="2">
    <source>
        <dbReference type="EMBL" id="MDO7867665.1"/>
    </source>
</evidence>
<accession>A0ABT9AYL3</accession>
<feature type="compositionally biased region" description="Basic and acidic residues" evidence="1">
    <location>
        <begin position="1"/>
        <end position="23"/>
    </location>
</feature>
<feature type="region of interest" description="Disordered" evidence="1">
    <location>
        <begin position="1"/>
        <end position="41"/>
    </location>
</feature>
<evidence type="ECO:0000313" key="3">
    <source>
        <dbReference type="Proteomes" id="UP001233314"/>
    </source>
</evidence>
<dbReference type="RefSeq" id="WP_305027052.1">
    <property type="nucleotide sequence ID" value="NZ_JAUQTA010000001.1"/>
</dbReference>
<reference evidence="2 3" key="1">
    <citation type="submission" date="2023-07" db="EMBL/GenBank/DDBJ databases">
        <title>Nocardioides sp. nov WY-20 isolated from soil.</title>
        <authorList>
            <person name="Liu B."/>
            <person name="Wan Y."/>
        </authorList>
    </citation>
    <scope>NUCLEOTIDE SEQUENCE [LARGE SCALE GENOMIC DNA]</scope>
    <source>
        <strain evidence="2 3">WY-20</strain>
    </source>
</reference>
<organism evidence="2 3">
    <name type="scientific">Nocardioides jiangxiensis</name>
    <dbReference type="NCBI Taxonomy" id="3064524"/>
    <lineage>
        <taxon>Bacteria</taxon>
        <taxon>Bacillati</taxon>
        <taxon>Actinomycetota</taxon>
        <taxon>Actinomycetes</taxon>
        <taxon>Propionibacteriales</taxon>
        <taxon>Nocardioidaceae</taxon>
        <taxon>Nocardioides</taxon>
    </lineage>
</organism>
<dbReference type="EMBL" id="JAUQTA010000001">
    <property type="protein sequence ID" value="MDO7867665.1"/>
    <property type="molecule type" value="Genomic_DNA"/>
</dbReference>
<proteinExistence type="predicted"/>
<name>A0ABT9AYL3_9ACTN</name>
<protein>
    <submittedName>
        <fullName evidence="2">Uncharacterized protein</fullName>
    </submittedName>
</protein>
<sequence length="41" mass="4521">MNPTDHLPDVHHDTELEMAEESKPAIQAEHGPGLAPMMDVE</sequence>
<gene>
    <name evidence="2" type="ORF">Q5722_04695</name>
</gene>
<keyword evidence="3" id="KW-1185">Reference proteome</keyword>
<comment type="caution">
    <text evidence="2">The sequence shown here is derived from an EMBL/GenBank/DDBJ whole genome shotgun (WGS) entry which is preliminary data.</text>
</comment>
<evidence type="ECO:0000256" key="1">
    <source>
        <dbReference type="SAM" id="MobiDB-lite"/>
    </source>
</evidence>